<dbReference type="InterPro" id="IPR013944">
    <property type="entry name" value="OxRdtase_put_C"/>
</dbReference>
<dbReference type="InterPro" id="IPR000683">
    <property type="entry name" value="Gfo/Idh/MocA-like_OxRdtase_N"/>
</dbReference>
<dbReference type="InterPro" id="IPR052515">
    <property type="entry name" value="Gfo/Idh/MocA_Oxidoreductase"/>
</dbReference>
<dbReference type="AlphaFoldDB" id="A0A9Q3DZR0"/>
<accession>A0A9Q3DZR0</accession>
<dbReference type="PANTHER" id="PTHR43249:SF1">
    <property type="entry name" value="D-GLUCOSIDE 3-DEHYDROGENASE"/>
    <property type="match status" value="1"/>
</dbReference>
<comment type="caution">
    <text evidence="3">The sequence shown here is derived from an EMBL/GenBank/DDBJ whole genome shotgun (WGS) entry which is preliminary data.</text>
</comment>
<feature type="domain" description="Gfo/Idh/MocA-like oxidoreductase N-terminal" evidence="1">
    <location>
        <begin position="136"/>
        <end position="285"/>
    </location>
</feature>
<protein>
    <recommendedName>
        <fullName evidence="5">Gfo/Idh/MocA-like oxidoreductase N-terminal domain-containing protein</fullName>
    </recommendedName>
</protein>
<dbReference type="OrthoDB" id="10250282at2759"/>
<dbReference type="EMBL" id="AVOT02022669">
    <property type="protein sequence ID" value="MBW0512219.1"/>
    <property type="molecule type" value="Genomic_DNA"/>
</dbReference>
<dbReference type="SUPFAM" id="SSF51735">
    <property type="entry name" value="NAD(P)-binding Rossmann-fold domains"/>
    <property type="match status" value="1"/>
</dbReference>
<feature type="domain" description="Oxidoreductase putative C-terminal" evidence="2">
    <location>
        <begin position="288"/>
        <end position="429"/>
    </location>
</feature>
<dbReference type="GO" id="GO:0000166">
    <property type="term" value="F:nucleotide binding"/>
    <property type="evidence" value="ECO:0007669"/>
    <property type="project" value="InterPro"/>
</dbReference>
<keyword evidence="4" id="KW-1185">Reference proteome</keyword>
<dbReference type="PANTHER" id="PTHR43249">
    <property type="entry name" value="UDP-N-ACETYL-2-AMINO-2-DEOXY-D-GLUCURONATE OXIDASE"/>
    <property type="match status" value="1"/>
</dbReference>
<dbReference type="Gene3D" id="3.40.50.720">
    <property type="entry name" value="NAD(P)-binding Rossmann-like Domain"/>
    <property type="match status" value="1"/>
</dbReference>
<dbReference type="Pfam" id="PF08635">
    <property type="entry name" value="ox_reductase_C"/>
    <property type="match status" value="1"/>
</dbReference>
<gene>
    <name evidence="3" type="ORF">O181_051934</name>
</gene>
<evidence type="ECO:0000313" key="4">
    <source>
        <dbReference type="Proteomes" id="UP000765509"/>
    </source>
</evidence>
<evidence type="ECO:0000259" key="1">
    <source>
        <dbReference type="Pfam" id="PF01408"/>
    </source>
</evidence>
<dbReference type="Pfam" id="PF01408">
    <property type="entry name" value="GFO_IDH_MocA"/>
    <property type="match status" value="1"/>
</dbReference>
<dbReference type="InterPro" id="IPR036291">
    <property type="entry name" value="NAD(P)-bd_dom_sf"/>
</dbReference>
<evidence type="ECO:0008006" key="5">
    <source>
        <dbReference type="Google" id="ProtNLM"/>
    </source>
</evidence>
<name>A0A9Q3DZR0_9BASI</name>
<dbReference type="SUPFAM" id="SSF55347">
    <property type="entry name" value="Glyceraldehyde-3-phosphate dehydrogenase-like, C-terminal domain"/>
    <property type="match status" value="1"/>
</dbReference>
<reference evidence="3" key="1">
    <citation type="submission" date="2021-03" db="EMBL/GenBank/DDBJ databases">
        <title>Draft genome sequence of rust myrtle Austropuccinia psidii MF-1, a brazilian biotype.</title>
        <authorList>
            <person name="Quecine M.C."/>
            <person name="Pachon D.M.R."/>
            <person name="Bonatelli M.L."/>
            <person name="Correr F.H."/>
            <person name="Franceschini L.M."/>
            <person name="Leite T.F."/>
            <person name="Margarido G.R.A."/>
            <person name="Almeida C.A."/>
            <person name="Ferrarezi J.A."/>
            <person name="Labate C.A."/>
        </authorList>
    </citation>
    <scope>NUCLEOTIDE SEQUENCE</scope>
    <source>
        <strain evidence="3">MF-1</strain>
    </source>
</reference>
<dbReference type="Proteomes" id="UP000765509">
    <property type="component" value="Unassembled WGS sequence"/>
</dbReference>
<proteinExistence type="predicted"/>
<sequence>MLYYHFLRVKPYRPGQIILDKILVKLPNPRHLEIQVPSISIIFQKNLKKSFIHTSPKILNFSFNLTSPSIMNAKNEKKTSFGSDALASPVQPSNRSFSLSNRKPSIDPARLGNMHALDPNNIVNELKSMTLKGNYNILFIGAGNINFGCDEGPWNHSVRLEHKLQTRLKVVGIIDPDLNRSQQVLKLKCASFVERAYQNAHLCKSLDEFVEKIKPEEKPRAIIIGSPAQFHGSNLPGQDLELQCLKHFPLAALFVEKPISCAPCVNSYALADVLDQSKSVVSVGYMLRYLQVIQHMQRIIAQTGKPVMMVVARYVCSYAKIRSQVWWNKSKSLGPIVEQGTHLVDLCRYIGGEAILDSVQAVSTEHYEEAGKLENIPIDESKIPSEHRVPRTTSALWKFNSGAVCSFSHALTLQGTKYSTELEVYLDGWQLKVVDLYNDPVLYVRSPEADSEQRVTFPADDPYFGEISAWIDATEANISETAIAEDDEDDLPNGILSDFRDACGTYALTWAIKEASERSLKTASKP</sequence>
<evidence type="ECO:0000259" key="2">
    <source>
        <dbReference type="Pfam" id="PF08635"/>
    </source>
</evidence>
<organism evidence="3 4">
    <name type="scientific">Austropuccinia psidii MF-1</name>
    <dbReference type="NCBI Taxonomy" id="1389203"/>
    <lineage>
        <taxon>Eukaryota</taxon>
        <taxon>Fungi</taxon>
        <taxon>Dikarya</taxon>
        <taxon>Basidiomycota</taxon>
        <taxon>Pucciniomycotina</taxon>
        <taxon>Pucciniomycetes</taxon>
        <taxon>Pucciniales</taxon>
        <taxon>Sphaerophragmiaceae</taxon>
        <taxon>Austropuccinia</taxon>
    </lineage>
</organism>
<dbReference type="Gene3D" id="3.30.360.10">
    <property type="entry name" value="Dihydrodipicolinate Reductase, domain 2"/>
    <property type="match status" value="1"/>
</dbReference>
<evidence type="ECO:0000313" key="3">
    <source>
        <dbReference type="EMBL" id="MBW0512219.1"/>
    </source>
</evidence>